<feature type="compositionally biased region" description="Basic residues" evidence="1">
    <location>
        <begin position="1"/>
        <end position="13"/>
    </location>
</feature>
<protein>
    <submittedName>
        <fullName evidence="2">Uncharacterized protein</fullName>
    </submittedName>
</protein>
<accession>A0A1X1XTX0</accession>
<organism evidence="2 3">
    <name type="scientific">Mycobacterium kyorinense</name>
    <dbReference type="NCBI Taxonomy" id="487514"/>
    <lineage>
        <taxon>Bacteria</taxon>
        <taxon>Bacillati</taxon>
        <taxon>Actinomycetota</taxon>
        <taxon>Actinomycetes</taxon>
        <taxon>Mycobacteriales</taxon>
        <taxon>Mycobacteriaceae</taxon>
        <taxon>Mycobacterium</taxon>
    </lineage>
</organism>
<evidence type="ECO:0000313" key="2">
    <source>
        <dbReference type="EMBL" id="ORW02287.1"/>
    </source>
</evidence>
<feature type="region of interest" description="Disordered" evidence="1">
    <location>
        <begin position="1"/>
        <end position="21"/>
    </location>
</feature>
<reference evidence="2 3" key="1">
    <citation type="submission" date="2016-01" db="EMBL/GenBank/DDBJ databases">
        <title>The new phylogeny of the genus Mycobacterium.</title>
        <authorList>
            <person name="Tarcisio F."/>
            <person name="Conor M."/>
            <person name="Antonella G."/>
            <person name="Elisabetta G."/>
            <person name="Giulia F.S."/>
            <person name="Sara T."/>
            <person name="Anna F."/>
            <person name="Clotilde B."/>
            <person name="Roberto B."/>
            <person name="Veronica D.S."/>
            <person name="Fabio R."/>
            <person name="Monica P."/>
            <person name="Olivier J."/>
            <person name="Enrico T."/>
            <person name="Nicola S."/>
        </authorList>
    </citation>
    <scope>NUCLEOTIDE SEQUENCE [LARGE SCALE GENOMIC DNA]</scope>
    <source>
        <strain evidence="2 3">DSM 45166</strain>
    </source>
</reference>
<proteinExistence type="predicted"/>
<keyword evidence="3" id="KW-1185">Reference proteome</keyword>
<evidence type="ECO:0000313" key="3">
    <source>
        <dbReference type="Proteomes" id="UP000193487"/>
    </source>
</evidence>
<name>A0A1X1XTX0_9MYCO</name>
<dbReference type="RefSeq" id="WP_083071651.1">
    <property type="nucleotide sequence ID" value="NZ_LQPE01000134.1"/>
</dbReference>
<evidence type="ECO:0000256" key="1">
    <source>
        <dbReference type="SAM" id="MobiDB-lite"/>
    </source>
</evidence>
<dbReference type="Proteomes" id="UP000193487">
    <property type="component" value="Unassembled WGS sequence"/>
</dbReference>
<dbReference type="AlphaFoldDB" id="A0A1X1XTX0"/>
<sequence>MSRHKRAAKQRHQQRVDRQWTATADAQRAAKMRDEIVNALGHPLFRSARRRSAIAEVKDVLALADETRQFSADDLRDYYEELFARPVETLDETTIGDLISSLTERQTNAMRIAEVFVIAPAMHRVVVAATATIDAEDLKTLTRDDIAWETGFLVFPHTVQIGDSRGWADVEAITWHVAAARNGAPTLGIHYWSRWDWQQHIPGPNPKPWPTTIQIPLDQTQAATSCPIPHEAFRSGTPQPGWTAQNAMAEAGPDNEYNWICESGPTAAVIGYVFAFLRIAAQPMTITPRCRQERPDTKPQKWEQVRVVQLRRFHQAASADTSHRQVNWQHSWVVRMHKVRQWYPSLGRHQVIFRGPYIKGPTDAPLLAGEKVQALVR</sequence>
<comment type="caution">
    <text evidence="2">The sequence shown here is derived from an EMBL/GenBank/DDBJ whole genome shotgun (WGS) entry which is preliminary data.</text>
</comment>
<dbReference type="EMBL" id="LQPE01000134">
    <property type="protein sequence ID" value="ORW02287.1"/>
    <property type="molecule type" value="Genomic_DNA"/>
</dbReference>
<gene>
    <name evidence="2" type="ORF">AWC14_07210</name>
</gene>
<dbReference type="OrthoDB" id="3360929at2"/>